<gene>
    <name evidence="2" type="ORF">LA521A_03030</name>
</gene>
<evidence type="ECO:0000313" key="2">
    <source>
        <dbReference type="EMBL" id="BDU15102.1"/>
    </source>
</evidence>
<dbReference type="RefSeq" id="WP_281780630.1">
    <property type="nucleotide sequence ID" value="NZ_AP027041.1"/>
</dbReference>
<feature type="chain" id="PRO_5045195872" evidence="1">
    <location>
        <begin position="22"/>
        <end position="282"/>
    </location>
</feature>
<organism evidence="2 3">
    <name type="scientific">Lysobacter auxotrophicus</name>
    <dbReference type="NCBI Taxonomy" id="2992573"/>
    <lineage>
        <taxon>Bacteria</taxon>
        <taxon>Pseudomonadati</taxon>
        <taxon>Pseudomonadota</taxon>
        <taxon>Gammaproteobacteria</taxon>
        <taxon>Lysobacterales</taxon>
        <taxon>Lysobacteraceae</taxon>
        <taxon>Lysobacter</taxon>
    </lineage>
</organism>
<sequence>MKGKHWFIALAVMFLATGAHAGGKAAVRKQMESSMVFTGMVDIEPDGHVSGYTLDRPGALPPVVQKVMDRATKTWTFEPPKADGKVVRARTAMSVRLVATRNAEDGTFAVRIASANFGRPAKEEFVVGKALTPPRYPKVAAMSHASGTVYVIVRVGRDGRVEDAMAEQVNLTVIDSENGMKRWRETLARAAVEGARSWTFDVPTRGEDVDAPFWLARVPVSFHVNNGPAAYGQWEAYIPGPRESAPWLGGMDASLGSDAVADGGIYPVGNYGPKLLTPLDGA</sequence>
<dbReference type="Gene3D" id="3.30.1150.10">
    <property type="match status" value="1"/>
</dbReference>
<keyword evidence="3" id="KW-1185">Reference proteome</keyword>
<reference evidence="2 3" key="1">
    <citation type="journal article" date="2023" name="Int. J. Syst. Evol. Microbiol.">
        <title>Physiological and genomic analyses of cobalamin (vitamin B12)-auxotrophy of Lysobacter auxotrophicus sp. nov., a methionine-auxotrophic chitinolytic bacterium isolated from chitin-treated soil.</title>
        <authorList>
            <person name="Saito A."/>
            <person name="Dohra H."/>
            <person name="Hamada M."/>
            <person name="Moriuchi R."/>
            <person name="Kotsuchibashi Y."/>
            <person name="Mori K."/>
        </authorList>
    </citation>
    <scope>NUCLEOTIDE SEQUENCE [LARGE SCALE GENOMIC DNA]</scope>
    <source>
        <strain evidence="2 3">5-21a</strain>
    </source>
</reference>
<dbReference type="EMBL" id="AP027041">
    <property type="protein sequence ID" value="BDU15102.1"/>
    <property type="molecule type" value="Genomic_DNA"/>
</dbReference>
<name>A0ABM8D963_9GAMM</name>
<keyword evidence="1" id="KW-0732">Signal</keyword>
<proteinExistence type="predicted"/>
<evidence type="ECO:0000256" key="1">
    <source>
        <dbReference type="SAM" id="SignalP"/>
    </source>
</evidence>
<dbReference type="Proteomes" id="UP001317822">
    <property type="component" value="Chromosome"/>
</dbReference>
<dbReference type="SUPFAM" id="SSF74653">
    <property type="entry name" value="TolA/TonB C-terminal domain"/>
    <property type="match status" value="1"/>
</dbReference>
<accession>A0ABM8D963</accession>
<protein>
    <submittedName>
        <fullName evidence="2">Energy transducer TonB</fullName>
    </submittedName>
</protein>
<feature type="signal peptide" evidence="1">
    <location>
        <begin position="1"/>
        <end position="21"/>
    </location>
</feature>
<evidence type="ECO:0000313" key="3">
    <source>
        <dbReference type="Proteomes" id="UP001317822"/>
    </source>
</evidence>